<dbReference type="InterPro" id="IPR001810">
    <property type="entry name" value="F-box_dom"/>
</dbReference>
<evidence type="ECO:0000313" key="4">
    <source>
        <dbReference type="Proteomes" id="UP000277212"/>
    </source>
</evidence>
<dbReference type="OrthoDB" id="2687876at2759"/>
<protein>
    <recommendedName>
        <fullName evidence="2">F-box domain-containing protein</fullName>
    </recommendedName>
</protein>
<reference evidence="3 4" key="1">
    <citation type="submission" date="2017-06" db="EMBL/GenBank/DDBJ databases">
        <title>Comparative genomic analysis of Ambrosia Fusariam Clade fungi.</title>
        <authorList>
            <person name="Stajich J.E."/>
            <person name="Carrillo J."/>
            <person name="Kijimoto T."/>
            <person name="Eskalen A."/>
            <person name="O'Donnell K."/>
            <person name="Kasson M."/>
        </authorList>
    </citation>
    <scope>NUCLEOTIDE SEQUENCE [LARGE SCALE GENOMIC DNA]</scope>
    <source>
        <strain evidence="3">UCR3666</strain>
    </source>
</reference>
<sequence>MENQQLTPEPYPNVLHLPPPRSRPLDFTLSDNLPLLPSNWNFLSRPSTTPFPFLDRFPPELFHIIISQLDLASLHALRRTNRRAAELLYSHSEYNTLITYAWDAVRGTLCIDTAKNITCKQLYEKLCTKKCEGCGDFGGYLYLLTCKRVCFVCFSEKKRYFPVPPNLASRKYWIASEIVDTLPHMKALLGVYSPARVASVDTVFVDSESALNAGLEIHGSSDVMTETVIQKEMERINEYSRRRYEATFSEEEPKPFIEPPEVFLSRCDDRVNNPHRFLAIVRAPWFNRSKQLPEQGFHCRGCEDLEKMPFHHRRRFTATSFEEHLEQCGEIYHGRHTKFRSRNDEDEEDQGQDQGQDQDDEDPRVRNLGQLEMMALFRLWF</sequence>
<dbReference type="InterPro" id="IPR036047">
    <property type="entry name" value="F-box-like_dom_sf"/>
</dbReference>
<gene>
    <name evidence="3" type="ORF">CDV36_001658</name>
</gene>
<dbReference type="PROSITE" id="PS50181">
    <property type="entry name" value="FBOX"/>
    <property type="match status" value="1"/>
</dbReference>
<evidence type="ECO:0000256" key="1">
    <source>
        <dbReference type="SAM" id="MobiDB-lite"/>
    </source>
</evidence>
<dbReference type="SUPFAM" id="SSF81383">
    <property type="entry name" value="F-box domain"/>
    <property type="match status" value="1"/>
</dbReference>
<keyword evidence="4" id="KW-1185">Reference proteome</keyword>
<feature type="compositionally biased region" description="Acidic residues" evidence="1">
    <location>
        <begin position="344"/>
        <end position="362"/>
    </location>
</feature>
<dbReference type="Proteomes" id="UP000277212">
    <property type="component" value="Unassembled WGS sequence"/>
</dbReference>
<evidence type="ECO:0000259" key="2">
    <source>
        <dbReference type="PROSITE" id="PS50181"/>
    </source>
</evidence>
<comment type="caution">
    <text evidence="3">The sequence shown here is derived from an EMBL/GenBank/DDBJ whole genome shotgun (WGS) entry which is preliminary data.</text>
</comment>
<accession>A0A3M2SM83</accession>
<dbReference type="STRING" id="2010991.A0A3M2SM83"/>
<organism evidence="3 4">
    <name type="scientific">Fusarium kuroshium</name>
    <dbReference type="NCBI Taxonomy" id="2010991"/>
    <lineage>
        <taxon>Eukaryota</taxon>
        <taxon>Fungi</taxon>
        <taxon>Dikarya</taxon>
        <taxon>Ascomycota</taxon>
        <taxon>Pezizomycotina</taxon>
        <taxon>Sordariomycetes</taxon>
        <taxon>Hypocreomycetidae</taxon>
        <taxon>Hypocreales</taxon>
        <taxon>Nectriaceae</taxon>
        <taxon>Fusarium</taxon>
        <taxon>Fusarium solani species complex</taxon>
    </lineage>
</organism>
<dbReference type="AlphaFoldDB" id="A0A3M2SM83"/>
<name>A0A3M2SM83_9HYPO</name>
<evidence type="ECO:0000313" key="3">
    <source>
        <dbReference type="EMBL" id="RMJ18679.1"/>
    </source>
</evidence>
<dbReference type="EMBL" id="NKUJ01000016">
    <property type="protein sequence ID" value="RMJ18679.1"/>
    <property type="molecule type" value="Genomic_DNA"/>
</dbReference>
<feature type="domain" description="F-box" evidence="2">
    <location>
        <begin position="51"/>
        <end position="97"/>
    </location>
</feature>
<proteinExistence type="predicted"/>
<feature type="region of interest" description="Disordered" evidence="1">
    <location>
        <begin position="341"/>
        <end position="364"/>
    </location>
</feature>
<dbReference type="Pfam" id="PF00646">
    <property type="entry name" value="F-box"/>
    <property type="match status" value="1"/>
</dbReference>